<dbReference type="GO" id="GO:0005524">
    <property type="term" value="F:ATP binding"/>
    <property type="evidence" value="ECO:0007669"/>
    <property type="project" value="UniProtKB-UniRule"/>
</dbReference>
<keyword evidence="5 16" id="KW-0378">Hydrolase</keyword>
<evidence type="ECO:0000259" key="17">
    <source>
        <dbReference type="PROSITE" id="PS51198"/>
    </source>
</evidence>
<evidence type="ECO:0000256" key="7">
    <source>
        <dbReference type="ARBA" id="ARBA00022839"/>
    </source>
</evidence>
<name>A0A5C6RHL6_9BACT</name>
<organism evidence="19 20">
    <name type="scientific">Phaeodactylibacter luteus</name>
    <dbReference type="NCBI Taxonomy" id="1564516"/>
    <lineage>
        <taxon>Bacteria</taxon>
        <taxon>Pseudomonadati</taxon>
        <taxon>Bacteroidota</taxon>
        <taxon>Saprospiria</taxon>
        <taxon>Saprospirales</taxon>
        <taxon>Haliscomenobacteraceae</taxon>
        <taxon>Phaeodactylibacter</taxon>
    </lineage>
</organism>
<keyword evidence="11" id="KW-0413">Isomerase</keyword>
<dbReference type="PANTHER" id="PTHR11070:SF2">
    <property type="entry name" value="ATP-DEPENDENT DNA HELICASE SRS2"/>
    <property type="match status" value="1"/>
</dbReference>
<keyword evidence="20" id="KW-1185">Reference proteome</keyword>
<evidence type="ECO:0000256" key="4">
    <source>
        <dbReference type="ARBA" id="ARBA00022763"/>
    </source>
</evidence>
<comment type="similarity">
    <text evidence="1">Belongs to the helicase family. UvrD subfamily.</text>
</comment>
<dbReference type="PANTHER" id="PTHR11070">
    <property type="entry name" value="UVRD / RECB / PCRA DNA HELICASE FAMILY MEMBER"/>
    <property type="match status" value="1"/>
</dbReference>
<keyword evidence="3 16" id="KW-0547">Nucleotide-binding</keyword>
<keyword evidence="2" id="KW-0540">Nuclease</keyword>
<dbReference type="EMBL" id="VOOR01000060">
    <property type="protein sequence ID" value="TXB61429.1"/>
    <property type="molecule type" value="Genomic_DNA"/>
</dbReference>
<dbReference type="EC" id="5.6.2.4" evidence="13"/>
<dbReference type="InterPro" id="IPR014016">
    <property type="entry name" value="UvrD-like_ATP-bd"/>
</dbReference>
<dbReference type="Gene3D" id="1.10.486.10">
    <property type="entry name" value="PCRA, domain 4"/>
    <property type="match status" value="1"/>
</dbReference>
<dbReference type="RefSeq" id="WP_147169204.1">
    <property type="nucleotide sequence ID" value="NZ_VOOR01000060.1"/>
</dbReference>
<evidence type="ECO:0000256" key="3">
    <source>
        <dbReference type="ARBA" id="ARBA00022741"/>
    </source>
</evidence>
<protein>
    <recommendedName>
        <fullName evidence="13">DNA 3'-5' helicase</fullName>
        <ecNumber evidence="13">5.6.2.4</ecNumber>
    </recommendedName>
    <alternativeName>
        <fullName evidence="14">DNA 3'-5' helicase II</fullName>
    </alternativeName>
</protein>
<dbReference type="CDD" id="cd17932">
    <property type="entry name" value="DEXQc_UvrD"/>
    <property type="match status" value="1"/>
</dbReference>
<dbReference type="Gene3D" id="3.40.50.300">
    <property type="entry name" value="P-loop containing nucleotide triphosphate hydrolases"/>
    <property type="match status" value="2"/>
</dbReference>
<dbReference type="AlphaFoldDB" id="A0A5C6RHL6"/>
<comment type="catalytic activity">
    <reaction evidence="15">
        <text>ATP + H2O = ADP + phosphate + H(+)</text>
        <dbReference type="Rhea" id="RHEA:13065"/>
        <dbReference type="ChEBI" id="CHEBI:15377"/>
        <dbReference type="ChEBI" id="CHEBI:15378"/>
        <dbReference type="ChEBI" id="CHEBI:30616"/>
        <dbReference type="ChEBI" id="CHEBI:43474"/>
        <dbReference type="ChEBI" id="CHEBI:456216"/>
        <dbReference type="EC" id="5.6.2.4"/>
    </reaction>
</comment>
<dbReference type="Pfam" id="PF00580">
    <property type="entry name" value="UvrD-helicase"/>
    <property type="match status" value="1"/>
</dbReference>
<evidence type="ECO:0000313" key="19">
    <source>
        <dbReference type="EMBL" id="TXB61429.1"/>
    </source>
</evidence>
<evidence type="ECO:0000256" key="15">
    <source>
        <dbReference type="ARBA" id="ARBA00048988"/>
    </source>
</evidence>
<dbReference type="OrthoDB" id="9810135at2"/>
<feature type="domain" description="UvrD-like helicase ATP-binding" evidence="17">
    <location>
        <begin position="20"/>
        <end position="346"/>
    </location>
</feature>
<dbReference type="Pfam" id="PF13361">
    <property type="entry name" value="UvrD_C"/>
    <property type="match status" value="2"/>
</dbReference>
<keyword evidence="6 16" id="KW-0347">Helicase</keyword>
<dbReference type="GO" id="GO:0000725">
    <property type="term" value="P:recombinational repair"/>
    <property type="evidence" value="ECO:0007669"/>
    <property type="project" value="TreeGrafter"/>
</dbReference>
<evidence type="ECO:0000256" key="12">
    <source>
        <dbReference type="ARBA" id="ARBA00034617"/>
    </source>
</evidence>
<evidence type="ECO:0000259" key="18">
    <source>
        <dbReference type="PROSITE" id="PS51217"/>
    </source>
</evidence>
<dbReference type="InterPro" id="IPR013986">
    <property type="entry name" value="DExx_box_DNA_helicase_dom_sf"/>
</dbReference>
<keyword evidence="8 16" id="KW-0067">ATP-binding</keyword>
<dbReference type="Proteomes" id="UP000321580">
    <property type="component" value="Unassembled WGS sequence"/>
</dbReference>
<dbReference type="Gene3D" id="3.90.320.10">
    <property type="match status" value="1"/>
</dbReference>
<evidence type="ECO:0000256" key="6">
    <source>
        <dbReference type="ARBA" id="ARBA00022806"/>
    </source>
</evidence>
<evidence type="ECO:0000256" key="2">
    <source>
        <dbReference type="ARBA" id="ARBA00022722"/>
    </source>
</evidence>
<evidence type="ECO:0000256" key="5">
    <source>
        <dbReference type="ARBA" id="ARBA00022801"/>
    </source>
</evidence>
<dbReference type="InterPro" id="IPR000212">
    <property type="entry name" value="DNA_helicase_UvrD/REP"/>
</dbReference>
<sequence length="1045" mass="119473">MAFSKKSREGFNEAFREALNGLNEQQRRAVELIDGPALVIAGPGTGKTHILSSRVGQILLETDAQAQNILCLTFTDAAVQAMRKRLLQFIGPEAHRVPIYTFHAFCNSIIQDNLELFGQQELEPVSELEAIELLRELLDELPPGNPLRRGRADAYHNESRTRHLLQMMKAEDWSYATVEQAVRAYLEGLPEREGFFYKTAYKGAQPGDPKSLLIEQEQQKMERLLAAARLYEPYQDKLRKARRYDYDDMISWVLKAFREQPYLLRGLQERFLYILVDEYQDTNGGQNAIIRYLAEYWEAPNLFIVGDDDQSVYEFQGARLKNLIDIYEEYKGSIELIVLQDNYRSAQDILDAAGRLIRHNSIRAVNAIGEGGITKELTARHPAVAARPARPEVREFPNPFQELTWLADELHRLREEGVPLSEVAVIYPRHRQSGPLIELLEKRQLPYTTRRRANALHLPMSRQVRLLLEYFALEFKTPFSGDHLLFQALHFNFFGLHPDDLATLSLAIRDSPAISYWRQALADEEWMAAFSFKDEAAIQGFLAFQDYAHRQYASLSAPAFLEQLVNRSGLLAHVLQQPDKAWGIQVLRSLLDFVKEEAARSPRLTVGGLLDLFRSMDDNRIALPVQEPVFQSEGVQLLTAHSSKGLEFRQVFLFDCRDKEWMPEKRGNRSFSLPDTLTYASEEDPLEARRRLFYVAATRAKERLHLSYPAADEKGKGITRSLFIDEMMSGESGFVQHQEVAPSRLLETEQLLLQTQASPVLQALPKEAVDAVLEGFQLSVSALNRFLKCPLAFYYEHILRAPVLMREAAHYGTAMHFAVERYFNAARRGGGTKNLLCREFTEEMERRQGFFARRSYENRLAAGLHNLSLFYDAELSEWPTEVLTEFKPRQVEVANVPVHGSIDLVAYRGLAEAHVIDFKTGTQQRGRVNPPSDKDPLGGPYWRQLVFYKLLFEGQAGNTRRVAQGRIAYLEPDRNNRFKVEKVDIGEEDAMFVKALISDVYQRIMAHDFYTGCGEPDCSWCSFVRDSVVPHTFADPDLEALDDQA</sequence>
<evidence type="ECO:0000256" key="13">
    <source>
        <dbReference type="ARBA" id="ARBA00034808"/>
    </source>
</evidence>
<feature type="domain" description="UvrD-like helicase C-terminal" evidence="18">
    <location>
        <begin position="347"/>
        <end position="645"/>
    </location>
</feature>
<keyword evidence="9" id="KW-0238">DNA-binding</keyword>
<dbReference type="InterPro" id="IPR038726">
    <property type="entry name" value="PDDEXK_AddAB-type"/>
</dbReference>
<evidence type="ECO:0000256" key="1">
    <source>
        <dbReference type="ARBA" id="ARBA00009922"/>
    </source>
</evidence>
<dbReference type="PROSITE" id="PS51198">
    <property type="entry name" value="UVRD_HELICASE_ATP_BIND"/>
    <property type="match status" value="1"/>
</dbReference>
<comment type="caution">
    <text evidence="19">The sequence shown here is derived from an EMBL/GenBank/DDBJ whole genome shotgun (WGS) entry which is preliminary data.</text>
</comment>
<evidence type="ECO:0000256" key="11">
    <source>
        <dbReference type="ARBA" id="ARBA00023235"/>
    </source>
</evidence>
<dbReference type="SUPFAM" id="SSF52540">
    <property type="entry name" value="P-loop containing nucleoside triphosphate hydrolases"/>
    <property type="match status" value="1"/>
</dbReference>
<evidence type="ECO:0000256" key="10">
    <source>
        <dbReference type="ARBA" id="ARBA00023204"/>
    </source>
</evidence>
<evidence type="ECO:0000256" key="14">
    <source>
        <dbReference type="ARBA" id="ARBA00034923"/>
    </source>
</evidence>
<keyword evidence="7" id="KW-0269">Exonuclease</keyword>
<dbReference type="GO" id="GO:0003677">
    <property type="term" value="F:DNA binding"/>
    <property type="evidence" value="ECO:0007669"/>
    <property type="project" value="UniProtKB-KW"/>
</dbReference>
<accession>A0A5C6RHL6</accession>
<proteinExistence type="inferred from homology"/>
<feature type="binding site" evidence="16">
    <location>
        <begin position="41"/>
        <end position="48"/>
    </location>
    <ligand>
        <name>ATP</name>
        <dbReference type="ChEBI" id="CHEBI:30616"/>
    </ligand>
</feature>
<dbReference type="GO" id="GO:0004527">
    <property type="term" value="F:exonuclease activity"/>
    <property type="evidence" value="ECO:0007669"/>
    <property type="project" value="UniProtKB-KW"/>
</dbReference>
<dbReference type="Gene3D" id="1.10.10.160">
    <property type="match status" value="1"/>
</dbReference>
<dbReference type="InterPro" id="IPR027417">
    <property type="entry name" value="P-loop_NTPase"/>
</dbReference>
<evidence type="ECO:0000256" key="16">
    <source>
        <dbReference type="PROSITE-ProRule" id="PRU00560"/>
    </source>
</evidence>
<dbReference type="InterPro" id="IPR011604">
    <property type="entry name" value="PDDEXK-like_dom_sf"/>
</dbReference>
<evidence type="ECO:0000313" key="20">
    <source>
        <dbReference type="Proteomes" id="UP000321580"/>
    </source>
</evidence>
<evidence type="ECO:0000256" key="8">
    <source>
        <dbReference type="ARBA" id="ARBA00022840"/>
    </source>
</evidence>
<gene>
    <name evidence="19" type="ORF">FRY97_19240</name>
</gene>
<evidence type="ECO:0000256" key="9">
    <source>
        <dbReference type="ARBA" id="ARBA00023125"/>
    </source>
</evidence>
<dbReference type="Pfam" id="PF12705">
    <property type="entry name" value="PDDEXK_1"/>
    <property type="match status" value="1"/>
</dbReference>
<dbReference type="GO" id="GO:0043138">
    <property type="term" value="F:3'-5' DNA helicase activity"/>
    <property type="evidence" value="ECO:0007669"/>
    <property type="project" value="UniProtKB-EC"/>
</dbReference>
<keyword evidence="10" id="KW-0234">DNA repair</keyword>
<keyword evidence="4" id="KW-0227">DNA damage</keyword>
<dbReference type="InterPro" id="IPR014017">
    <property type="entry name" value="DNA_helicase_UvrD-like_C"/>
</dbReference>
<dbReference type="PROSITE" id="PS51217">
    <property type="entry name" value="UVRD_HELICASE_CTER"/>
    <property type="match status" value="1"/>
</dbReference>
<reference evidence="19 20" key="1">
    <citation type="submission" date="2019-08" db="EMBL/GenBank/DDBJ databases">
        <title>Genome of Phaeodactylibacter luteus.</title>
        <authorList>
            <person name="Bowman J.P."/>
        </authorList>
    </citation>
    <scope>NUCLEOTIDE SEQUENCE [LARGE SCALE GENOMIC DNA]</scope>
    <source>
        <strain evidence="19 20">KCTC 42180</strain>
    </source>
</reference>
<comment type="catalytic activity">
    <reaction evidence="12">
        <text>Couples ATP hydrolysis with the unwinding of duplex DNA by translocating in the 3'-5' direction.</text>
        <dbReference type="EC" id="5.6.2.4"/>
    </reaction>
</comment>